<evidence type="ECO:0000313" key="1">
    <source>
        <dbReference type="EMBL" id="MFC6081127.1"/>
    </source>
</evidence>
<name>A0ABW1NF09_9ACTN</name>
<dbReference type="Proteomes" id="UP001596137">
    <property type="component" value="Unassembled WGS sequence"/>
</dbReference>
<reference evidence="2" key="1">
    <citation type="journal article" date="2019" name="Int. J. Syst. Evol. Microbiol.">
        <title>The Global Catalogue of Microorganisms (GCM) 10K type strain sequencing project: providing services to taxonomists for standard genome sequencing and annotation.</title>
        <authorList>
            <consortium name="The Broad Institute Genomics Platform"/>
            <consortium name="The Broad Institute Genome Sequencing Center for Infectious Disease"/>
            <person name="Wu L."/>
            <person name="Ma J."/>
        </authorList>
    </citation>
    <scope>NUCLEOTIDE SEQUENCE [LARGE SCALE GENOMIC DNA]</scope>
    <source>
        <strain evidence="2">JCM 30346</strain>
    </source>
</reference>
<evidence type="ECO:0000313" key="2">
    <source>
        <dbReference type="Proteomes" id="UP001596137"/>
    </source>
</evidence>
<comment type="caution">
    <text evidence="1">The sequence shown here is derived from an EMBL/GenBank/DDBJ whole genome shotgun (WGS) entry which is preliminary data.</text>
</comment>
<evidence type="ECO:0008006" key="3">
    <source>
        <dbReference type="Google" id="ProtNLM"/>
    </source>
</evidence>
<proteinExistence type="predicted"/>
<accession>A0ABW1NF09</accession>
<protein>
    <recommendedName>
        <fullName evidence="3">DUF5753 domain-containing protein</fullName>
    </recommendedName>
</protein>
<dbReference type="RefSeq" id="WP_380748618.1">
    <property type="nucleotide sequence ID" value="NZ_JBHSRF010000007.1"/>
</dbReference>
<dbReference type="EMBL" id="JBHSRF010000007">
    <property type="protein sequence ID" value="MFC6081127.1"/>
    <property type="molecule type" value="Genomic_DNA"/>
</dbReference>
<gene>
    <name evidence="1" type="ORF">ACFP1K_08150</name>
</gene>
<sequence length="135" mass="15429">MTLPCKADNLADDPEFRARATTIMQRHATAILDSVNELAARGAINKATAEIRLHQVAPLFKLYLINGQDAFFGYYPIQRYELHIGDESRGIYDLMGKDAAIFHHSADTDTGREYIKQSRLWFESMWSTISREYKG</sequence>
<organism evidence="1 2">
    <name type="scientific">Sphaerisporangium aureirubrum</name>
    <dbReference type="NCBI Taxonomy" id="1544736"/>
    <lineage>
        <taxon>Bacteria</taxon>
        <taxon>Bacillati</taxon>
        <taxon>Actinomycetota</taxon>
        <taxon>Actinomycetes</taxon>
        <taxon>Streptosporangiales</taxon>
        <taxon>Streptosporangiaceae</taxon>
        <taxon>Sphaerisporangium</taxon>
    </lineage>
</organism>
<keyword evidence="2" id="KW-1185">Reference proteome</keyword>